<evidence type="ECO:0000313" key="7">
    <source>
        <dbReference type="EMBL" id="ROV96972.1"/>
    </source>
</evidence>
<dbReference type="InterPro" id="IPR029058">
    <property type="entry name" value="AB_hydrolase_fold"/>
</dbReference>
<evidence type="ECO:0000259" key="6">
    <source>
        <dbReference type="Pfam" id="PF24883"/>
    </source>
</evidence>
<dbReference type="Pfam" id="PF24883">
    <property type="entry name" value="NPHP3_N"/>
    <property type="match status" value="1"/>
</dbReference>
<organism evidence="7 8">
    <name type="scientific">Cytospora chrysosperma</name>
    <name type="common">Cytospora canker fungus</name>
    <name type="synonym">Sphaeria chrysosperma</name>
    <dbReference type="NCBI Taxonomy" id="252740"/>
    <lineage>
        <taxon>Eukaryota</taxon>
        <taxon>Fungi</taxon>
        <taxon>Dikarya</taxon>
        <taxon>Ascomycota</taxon>
        <taxon>Pezizomycotina</taxon>
        <taxon>Sordariomycetes</taxon>
        <taxon>Sordariomycetidae</taxon>
        <taxon>Diaporthales</taxon>
        <taxon>Cytosporaceae</taxon>
        <taxon>Cytospora</taxon>
    </lineage>
</organism>
<evidence type="ECO:0000259" key="4">
    <source>
        <dbReference type="Pfam" id="PF05057"/>
    </source>
</evidence>
<dbReference type="InterPro" id="IPR015943">
    <property type="entry name" value="WD40/YVTN_repeat-like_dom_sf"/>
</dbReference>
<dbReference type="AlphaFoldDB" id="A0A423W0U3"/>
<sequence length="1260" mass="141280">MSVSENTNQQPASAEDKPKSSGPSSAWSEDTKEEIQSTPNLSLKRRFTSSWARKQTDSSDGDGRDGVRGPLGLRLLHYSPEPLIDLIFVHGLRGGSIKTWRKGNDPRNVWPQLWLPLESGLQNANIHSFGYDSDWASTKSSVLNIHDFGQSLLEEMRNSPYLRDGGKGPILLVGHSMGGLVIKKAFILARDVPEFQERIRCIFFLATPHRGSDYAALLNNVLAVSGVLSPRHYISDLVTGSTSAQLINEDFARYASELPVFSFYETLRMSIGISSCIIVDKISAVLGPGFRKERVQYLNANHRDICKFDSPDDPNYITLKNAITSATQDILKEVIGTKLKESRASMLILKTYLGISHSPDEYYPRAEGSCQWIDERDDFQEWRDSAASFFQEDAPAPARNPSIFLVHANPGTGKTFLAAHVKEDLSQFQLECAYYFFHIGNKTSHTLGDFMRSVAYQMASSNAFVREKLLELYYEGSAFDKDDAWTIWTKVFKRGIFQARIRTPQYWVIDAIDECSRYRDFFTMIKGIQLSFPLRIFITSRKLSDMTHLARSLEPSAFVTSIEIESEDSIRDIECYIQTRTRNRPIDAIENKDDFVSNLLQRSNACFLWVKLVLDELEQVYSNESIMEVLHNIPERMIPYYERTIRAMSEKKREKHIAKAVLMWVVASARRLFIPELSNALKLDIKAELPNARSAVEGLCGQLVSVDHQSGVVDLIHPTVREFLLSEAAQEFTISMPEAHERIALTCLQILSSSEMQPPRTQRQLTAQRAKVPEPSPLLDYARRQFSEHVYLASSATDELLPCLDRFFATNVLTWIEKVAREGDLHPLIRVSKNLKGYLSRRAKYRSPMSMQVQNLESWSTDLSIIATKFGPALLDNPSSIYFLIPPLCPSGSAIYQRFGKKPDGLAVVGNIESTWDDCIASVSFGEETIAAAVSCGESLIAVGMESGKINLYDHRSCIEAGVVDGKHPVDLVHLTDKLIAASTTKAIILMDREGKVVWQTRIRFRCILLTSTTQAIIAVSQHGHVLKWDKSTGALLEDQAFAYRSPDDEAEVATRIKAPHVAALSPDSEMLALGYRVGTVCMWEVSSGEFVCWARDDENRLVSALLFNPNPIVDLLLVIFRDHELALYDTWSGGLVGTRKPPNNNTGVMSATCSLDGRTLATVDNNGFLQIWDFESLNLLYHVLTPYASFRILNFTPDGSGVVDILDSGMRVWAPASLVRKNNEEDQSVSDDAVNLPPIEGETSKNLIPGILETEKRLE</sequence>
<dbReference type="EMBL" id="LJZO01000018">
    <property type="protein sequence ID" value="ROV96972.1"/>
    <property type="molecule type" value="Genomic_DNA"/>
</dbReference>
<dbReference type="Gene3D" id="3.40.50.1820">
    <property type="entry name" value="alpha/beta hydrolase"/>
    <property type="match status" value="1"/>
</dbReference>
<dbReference type="Gene3D" id="2.130.10.10">
    <property type="entry name" value="YVTN repeat-like/Quinoprotein amine dehydrogenase"/>
    <property type="match status" value="1"/>
</dbReference>
<feature type="compositionally biased region" description="Basic and acidic residues" evidence="3">
    <location>
        <begin position="54"/>
        <end position="67"/>
    </location>
</feature>
<dbReference type="OrthoDB" id="194358at2759"/>
<comment type="caution">
    <text evidence="7">The sequence shown here is derived from an EMBL/GenBank/DDBJ whole genome shotgun (WGS) entry which is preliminary data.</text>
</comment>
<dbReference type="SUPFAM" id="SSF53474">
    <property type="entry name" value="alpha/beta-Hydrolases"/>
    <property type="match status" value="1"/>
</dbReference>
<feature type="region of interest" description="Disordered" evidence="3">
    <location>
        <begin position="1"/>
        <end position="67"/>
    </location>
</feature>
<feature type="domain" description="DUF676" evidence="4">
    <location>
        <begin position="87"/>
        <end position="215"/>
    </location>
</feature>
<dbReference type="InterPro" id="IPR054471">
    <property type="entry name" value="GPIID_WHD"/>
</dbReference>
<protein>
    <submittedName>
        <fullName evidence="7">Uncharacterized protein</fullName>
    </submittedName>
</protein>
<dbReference type="Proteomes" id="UP000284375">
    <property type="component" value="Unassembled WGS sequence"/>
</dbReference>
<accession>A0A423W0U3</accession>
<gene>
    <name evidence="7" type="ORF">VSDG_04162</name>
</gene>
<keyword evidence="2" id="KW-0677">Repeat</keyword>
<keyword evidence="8" id="KW-1185">Reference proteome</keyword>
<evidence type="ECO:0000313" key="8">
    <source>
        <dbReference type="Proteomes" id="UP000284375"/>
    </source>
</evidence>
<evidence type="ECO:0000256" key="1">
    <source>
        <dbReference type="ARBA" id="ARBA00007920"/>
    </source>
</evidence>
<reference evidence="7 8" key="1">
    <citation type="submission" date="2015-09" db="EMBL/GenBank/DDBJ databases">
        <title>Host preference determinants of Valsa canker pathogens revealed by comparative genomics.</title>
        <authorList>
            <person name="Yin Z."/>
            <person name="Huang L."/>
        </authorList>
    </citation>
    <scope>NUCLEOTIDE SEQUENCE [LARGE SCALE GENOMIC DNA]</scope>
    <source>
        <strain evidence="7 8">YSFL</strain>
    </source>
</reference>
<proteinExistence type="inferred from homology"/>
<dbReference type="Pfam" id="PF05057">
    <property type="entry name" value="DUF676"/>
    <property type="match status" value="1"/>
</dbReference>
<dbReference type="SUPFAM" id="SSF50978">
    <property type="entry name" value="WD40 repeat-like"/>
    <property type="match status" value="1"/>
</dbReference>
<feature type="region of interest" description="Disordered" evidence="3">
    <location>
        <begin position="1224"/>
        <end position="1248"/>
    </location>
</feature>
<comment type="similarity">
    <text evidence="1">Belongs to the putative lipase ROG1 family.</text>
</comment>
<evidence type="ECO:0000256" key="3">
    <source>
        <dbReference type="SAM" id="MobiDB-lite"/>
    </source>
</evidence>
<dbReference type="Gene3D" id="3.40.50.300">
    <property type="entry name" value="P-loop containing nucleotide triphosphate hydrolases"/>
    <property type="match status" value="1"/>
</dbReference>
<dbReference type="InterPro" id="IPR056884">
    <property type="entry name" value="NPHP3-like_N"/>
</dbReference>
<feature type="domain" description="GPI inositol-deacylase winged helix" evidence="5">
    <location>
        <begin position="647"/>
        <end position="734"/>
    </location>
</feature>
<dbReference type="Pfam" id="PF22939">
    <property type="entry name" value="WHD_GPIID"/>
    <property type="match status" value="1"/>
</dbReference>
<dbReference type="InterPro" id="IPR027417">
    <property type="entry name" value="P-loop_NTPase"/>
</dbReference>
<name>A0A423W0U3_CYTCH</name>
<dbReference type="SUPFAM" id="SSF52540">
    <property type="entry name" value="P-loop containing nucleoside triphosphate hydrolases"/>
    <property type="match status" value="1"/>
</dbReference>
<dbReference type="InterPro" id="IPR036322">
    <property type="entry name" value="WD40_repeat_dom_sf"/>
</dbReference>
<dbReference type="InterPro" id="IPR007751">
    <property type="entry name" value="DUF676_lipase-like"/>
</dbReference>
<feature type="domain" description="Nephrocystin 3-like N-terminal" evidence="6">
    <location>
        <begin position="368"/>
        <end position="541"/>
    </location>
</feature>
<dbReference type="PANTHER" id="PTHR10039">
    <property type="entry name" value="AMELOGENIN"/>
    <property type="match status" value="1"/>
</dbReference>
<dbReference type="PANTHER" id="PTHR10039:SF16">
    <property type="entry name" value="GPI INOSITOL-DEACYLASE"/>
    <property type="match status" value="1"/>
</dbReference>
<evidence type="ECO:0000259" key="5">
    <source>
        <dbReference type="Pfam" id="PF22939"/>
    </source>
</evidence>
<feature type="compositionally biased region" description="Polar residues" evidence="3">
    <location>
        <begin position="1"/>
        <end position="12"/>
    </location>
</feature>
<evidence type="ECO:0000256" key="2">
    <source>
        <dbReference type="ARBA" id="ARBA00022737"/>
    </source>
</evidence>